<dbReference type="PANTHER" id="PTHR43968:SF6">
    <property type="entry name" value="GLUTATHIONE S-TRANSFERASE OMEGA"/>
    <property type="match status" value="1"/>
</dbReference>
<dbReference type="FunFam" id="1.20.1050.10:FF:000009">
    <property type="entry name" value="Glutathione S-transferase omega-1"/>
    <property type="match status" value="1"/>
</dbReference>
<dbReference type="SUPFAM" id="SSF47616">
    <property type="entry name" value="GST C-terminal domain-like"/>
    <property type="match status" value="1"/>
</dbReference>
<evidence type="ECO:0000313" key="5">
    <source>
        <dbReference type="EMBL" id="ATY49608.1"/>
    </source>
</evidence>
<dbReference type="InterPro" id="IPR004045">
    <property type="entry name" value="Glutathione_S-Trfase_N"/>
</dbReference>
<dbReference type="PROSITE" id="PS50404">
    <property type="entry name" value="GST_NTER"/>
    <property type="match status" value="1"/>
</dbReference>
<dbReference type="Gene3D" id="1.20.1050.10">
    <property type="match status" value="1"/>
</dbReference>
<protein>
    <submittedName>
        <fullName evidence="5">Glutathione S-transferase</fullName>
    </submittedName>
</protein>
<dbReference type="InterPro" id="IPR040079">
    <property type="entry name" value="Glutathione_S-Trfase"/>
</dbReference>
<dbReference type="FunFam" id="3.40.30.10:FF:000123">
    <property type="entry name" value="Glutathione transferase o1"/>
    <property type="match status" value="1"/>
</dbReference>
<dbReference type="GO" id="GO:0004364">
    <property type="term" value="F:glutathione transferase activity"/>
    <property type="evidence" value="ECO:0007669"/>
    <property type="project" value="InterPro"/>
</dbReference>
<comment type="similarity">
    <text evidence="1">Belongs to the GST superfamily. Omega family.</text>
</comment>
<dbReference type="EMBL" id="KY997068">
    <property type="protein sequence ID" value="ATY49608.1"/>
    <property type="molecule type" value="mRNA"/>
</dbReference>
<dbReference type="InterPro" id="IPR010987">
    <property type="entry name" value="Glutathione-S-Trfase_C-like"/>
</dbReference>
<evidence type="ECO:0000256" key="2">
    <source>
        <dbReference type="ARBA" id="ARBA00023002"/>
    </source>
</evidence>
<dbReference type="PROSITE" id="PS50405">
    <property type="entry name" value="GST_CTER"/>
    <property type="match status" value="1"/>
</dbReference>
<dbReference type="SFLD" id="SFLDG00358">
    <property type="entry name" value="Main_(cytGST)"/>
    <property type="match status" value="1"/>
</dbReference>
<dbReference type="SFLD" id="SFLDS00019">
    <property type="entry name" value="Glutathione_Transferase_(cytos"/>
    <property type="match status" value="1"/>
</dbReference>
<dbReference type="InterPro" id="IPR036249">
    <property type="entry name" value="Thioredoxin-like_sf"/>
</dbReference>
<keyword evidence="5" id="KW-0808">Transferase</keyword>
<dbReference type="GO" id="GO:0006749">
    <property type="term" value="P:glutathione metabolic process"/>
    <property type="evidence" value="ECO:0007669"/>
    <property type="project" value="TreeGrafter"/>
</dbReference>
<dbReference type="GO" id="GO:0045174">
    <property type="term" value="F:glutathione dehydrogenase (ascorbate) activity"/>
    <property type="evidence" value="ECO:0007669"/>
    <property type="project" value="UniProtKB-ARBA"/>
</dbReference>
<feature type="domain" description="GST C-terminal" evidence="4">
    <location>
        <begin position="108"/>
        <end position="225"/>
    </location>
</feature>
<keyword evidence="2" id="KW-0560">Oxidoreductase</keyword>
<dbReference type="PANTHER" id="PTHR43968">
    <property type="match status" value="1"/>
</dbReference>
<proteinExistence type="evidence at transcript level"/>
<dbReference type="InterPro" id="IPR050983">
    <property type="entry name" value="GST_Omega/HSP26"/>
</dbReference>
<dbReference type="AlphaFoldDB" id="A0A2S0E490"/>
<accession>A0A2S0E490</accession>
<evidence type="ECO:0000256" key="1">
    <source>
        <dbReference type="ARBA" id="ARBA00011067"/>
    </source>
</evidence>
<dbReference type="SUPFAM" id="SSF52833">
    <property type="entry name" value="Thioredoxin-like"/>
    <property type="match status" value="1"/>
</dbReference>
<dbReference type="InterPro" id="IPR036282">
    <property type="entry name" value="Glutathione-S-Trfase_C_sf"/>
</dbReference>
<reference evidence="5" key="1">
    <citation type="journal article" date="2017" name="Int. J. Mol. Sci.">
        <title>Using Next-Generation Sequencing to Detect Differential Expression Genes in Bradysia odoriphaga after Exposure to Insecticides.</title>
        <authorList>
            <person name="Chen H."/>
            <person name="Lin L."/>
            <person name="Ali F."/>
            <person name="Xie M."/>
            <person name="Zhang G."/>
            <person name="Su W."/>
        </authorList>
    </citation>
    <scope>NUCLEOTIDE SEQUENCE</scope>
</reference>
<dbReference type="InterPro" id="IPR005442">
    <property type="entry name" value="GST_omega"/>
</dbReference>
<dbReference type="Pfam" id="PF13417">
    <property type="entry name" value="GST_N_3"/>
    <property type="match status" value="1"/>
</dbReference>
<name>A0A2S0E490_9DIPT</name>
<feature type="domain" description="GST N-terminal" evidence="3">
    <location>
        <begin position="21"/>
        <end position="103"/>
    </location>
</feature>
<sequence length="239" mass="27258">MVIETRHLKTGDPEPTFPSDGKLQLVSMRFCPYAQRTHIILEAKRIPYDTYNVNLTNKPGWLTKYSPLGKVPALGVPTENGLLFIHESLVIADYLDEKYPEKLLYPKDPLAKAVDRLLIEQFNGVITAYYKAINDPTAFIDVTNGLDKFEAELERRGTSFFGGSIPGMLDYMIWPWCERIAFLKYKGFSLDKARYPLLINWNGKMIADPAVGVHYVAPEFHAKYWETRSAGAPNYDMLL</sequence>
<dbReference type="Pfam" id="PF13410">
    <property type="entry name" value="GST_C_2"/>
    <property type="match status" value="1"/>
</dbReference>
<dbReference type="Gene3D" id="3.40.30.10">
    <property type="entry name" value="Glutaredoxin"/>
    <property type="match status" value="1"/>
</dbReference>
<dbReference type="PRINTS" id="PR01625">
    <property type="entry name" value="GSTRNSFRASEO"/>
</dbReference>
<organism evidence="5">
    <name type="scientific">Bradysia odoriphaga</name>
    <dbReference type="NCBI Taxonomy" id="1564500"/>
    <lineage>
        <taxon>Eukaryota</taxon>
        <taxon>Metazoa</taxon>
        <taxon>Ecdysozoa</taxon>
        <taxon>Arthropoda</taxon>
        <taxon>Hexapoda</taxon>
        <taxon>Insecta</taxon>
        <taxon>Pterygota</taxon>
        <taxon>Neoptera</taxon>
        <taxon>Endopterygota</taxon>
        <taxon>Diptera</taxon>
        <taxon>Nematocera</taxon>
        <taxon>Sciaroidea</taxon>
        <taxon>Sciaridae</taxon>
        <taxon>Bradysia</taxon>
    </lineage>
</organism>
<evidence type="ECO:0000259" key="3">
    <source>
        <dbReference type="PROSITE" id="PS50404"/>
    </source>
</evidence>
<evidence type="ECO:0000259" key="4">
    <source>
        <dbReference type="PROSITE" id="PS50405"/>
    </source>
</evidence>
<dbReference type="GO" id="GO:0005737">
    <property type="term" value="C:cytoplasm"/>
    <property type="evidence" value="ECO:0007669"/>
    <property type="project" value="InterPro"/>
</dbReference>